<gene>
    <name evidence="1" type="ORF">RN96_04555</name>
</gene>
<evidence type="ECO:0008006" key="3">
    <source>
        <dbReference type="Google" id="ProtNLM"/>
    </source>
</evidence>
<reference evidence="1 2" key="1">
    <citation type="submission" date="2017-06" db="EMBL/GenBank/DDBJ databases">
        <title>Genome sequencing of Fusobacterium nucleatum subsp. polymorphum KCOM 1232 (=ChDC F37).</title>
        <authorList>
            <person name="Kook J.-K."/>
            <person name="Park S.-N."/>
            <person name="Lim Y.K."/>
            <person name="Roh H."/>
        </authorList>
    </citation>
    <scope>NUCLEOTIDE SEQUENCE [LARGE SCALE GENOMIC DNA]</scope>
    <source>
        <strain evidence="2">KCOM 1232 ( ChDC F37)</strain>
    </source>
</reference>
<evidence type="ECO:0000313" key="1">
    <source>
        <dbReference type="EMBL" id="PGH22413.1"/>
    </source>
</evidence>
<name>A0A2B7YN37_FUSNP</name>
<accession>A0A2B7YN37</accession>
<proteinExistence type="predicted"/>
<dbReference type="AlphaFoldDB" id="A0A2B7YN37"/>
<comment type="caution">
    <text evidence="1">The sequence shown here is derived from an EMBL/GenBank/DDBJ whole genome shotgun (WGS) entry which is preliminary data.</text>
</comment>
<dbReference type="EMBL" id="NJGI01000001">
    <property type="protein sequence ID" value="PGH22413.1"/>
    <property type="molecule type" value="Genomic_DNA"/>
</dbReference>
<dbReference type="Pfam" id="PF18906">
    <property type="entry name" value="Phage_tube_2"/>
    <property type="match status" value="1"/>
</dbReference>
<dbReference type="InterPro" id="IPR044000">
    <property type="entry name" value="Phage_tube_2"/>
</dbReference>
<sequence length="307" mass="33526">MDIQFLVGKQTAEGTAKLTGLNQLDCTNYGVVPKVNKTTSKAIGAGRWERDGFVSKVEVNGDLTIEATTGQLEILLEAAGFKGTKDAKNHKFLPGVFDSFLTLISNNIEDDIAEYAQDCLVSSLKISTQMEAFVNVTANIIGKEHKVLNNKLNITPTALKGESLICLGAIIKESTTDMTAKIESIDINIDNKLEGKGALNTVYTTKIRQADRGTVGLNLTFNSFDKDSYKNAYELLRRNTSYVVEVTLAETTDQTKTVKLEFPNVKVSNVEATNLDGAGGMTKELTAYYDKAAQTPVKITFENYHDA</sequence>
<protein>
    <recommendedName>
        <fullName evidence="3">Phage tail protein</fullName>
    </recommendedName>
</protein>
<dbReference type="Proteomes" id="UP000222862">
    <property type="component" value="Unassembled WGS sequence"/>
</dbReference>
<evidence type="ECO:0000313" key="2">
    <source>
        <dbReference type="Proteomes" id="UP000222862"/>
    </source>
</evidence>
<dbReference type="RefSeq" id="WP_098702482.1">
    <property type="nucleotide sequence ID" value="NZ_NJGI01000001.1"/>
</dbReference>
<organism evidence="1 2">
    <name type="scientific">Fusobacterium nucleatum subsp. polymorphum</name>
    <name type="common">Fusobacterium polymorphum</name>
    <dbReference type="NCBI Taxonomy" id="76857"/>
    <lineage>
        <taxon>Bacteria</taxon>
        <taxon>Fusobacteriati</taxon>
        <taxon>Fusobacteriota</taxon>
        <taxon>Fusobacteriia</taxon>
        <taxon>Fusobacteriales</taxon>
        <taxon>Fusobacteriaceae</taxon>
        <taxon>Fusobacterium</taxon>
    </lineage>
</organism>